<dbReference type="EMBL" id="KN824309">
    <property type="protein sequence ID" value="KIM26106.1"/>
    <property type="molecule type" value="Genomic_DNA"/>
</dbReference>
<dbReference type="Proteomes" id="UP000054097">
    <property type="component" value="Unassembled WGS sequence"/>
</dbReference>
<organism evidence="3 4">
    <name type="scientific">Serendipita vermifera MAFF 305830</name>
    <dbReference type="NCBI Taxonomy" id="933852"/>
    <lineage>
        <taxon>Eukaryota</taxon>
        <taxon>Fungi</taxon>
        <taxon>Dikarya</taxon>
        <taxon>Basidiomycota</taxon>
        <taxon>Agaricomycotina</taxon>
        <taxon>Agaricomycetes</taxon>
        <taxon>Sebacinales</taxon>
        <taxon>Serendipitaceae</taxon>
        <taxon>Serendipita</taxon>
    </lineage>
</organism>
<keyword evidence="2" id="KW-0812">Transmembrane</keyword>
<keyword evidence="4" id="KW-1185">Reference proteome</keyword>
<feature type="region of interest" description="Disordered" evidence="1">
    <location>
        <begin position="1"/>
        <end position="35"/>
    </location>
</feature>
<keyword evidence="2" id="KW-0472">Membrane</keyword>
<name>A0A0C3B3R6_SERVB</name>
<feature type="compositionally biased region" description="Low complexity" evidence="1">
    <location>
        <begin position="11"/>
        <end position="21"/>
    </location>
</feature>
<feature type="compositionally biased region" description="Basic and acidic residues" evidence="1">
    <location>
        <begin position="26"/>
        <end position="35"/>
    </location>
</feature>
<evidence type="ECO:0000256" key="1">
    <source>
        <dbReference type="SAM" id="MobiDB-lite"/>
    </source>
</evidence>
<proteinExistence type="predicted"/>
<accession>A0A0C3B3R6</accession>
<feature type="transmembrane region" description="Helical" evidence="2">
    <location>
        <begin position="56"/>
        <end position="78"/>
    </location>
</feature>
<evidence type="ECO:0000313" key="3">
    <source>
        <dbReference type="EMBL" id="KIM26106.1"/>
    </source>
</evidence>
<gene>
    <name evidence="3" type="ORF">M408DRAFT_330864</name>
</gene>
<evidence type="ECO:0000313" key="4">
    <source>
        <dbReference type="Proteomes" id="UP000054097"/>
    </source>
</evidence>
<evidence type="ECO:0000256" key="2">
    <source>
        <dbReference type="SAM" id="Phobius"/>
    </source>
</evidence>
<sequence length="149" mass="15918">MTPDKARRQRQGGQATAQAADGEPETPQKLEEGEIEPHMYELNAPKPTRNFFRRHWFVITLVVLGVVIVGVVVGVLVVKVAVFGNRENGGDVFGYVHVTVTNAQGQVYTTNMPDSLTSVYLEGVSRSLASISSASVASASRATASSTAL</sequence>
<protein>
    <submittedName>
        <fullName evidence="3">Uncharacterized protein</fullName>
    </submittedName>
</protein>
<keyword evidence="2" id="KW-1133">Transmembrane helix</keyword>
<reference evidence="3 4" key="1">
    <citation type="submission" date="2014-04" db="EMBL/GenBank/DDBJ databases">
        <authorList>
            <consortium name="DOE Joint Genome Institute"/>
            <person name="Kuo A."/>
            <person name="Zuccaro A."/>
            <person name="Kohler A."/>
            <person name="Nagy L.G."/>
            <person name="Floudas D."/>
            <person name="Copeland A."/>
            <person name="Barry K.W."/>
            <person name="Cichocki N."/>
            <person name="Veneault-Fourrey C."/>
            <person name="LaButti K."/>
            <person name="Lindquist E.A."/>
            <person name="Lipzen A."/>
            <person name="Lundell T."/>
            <person name="Morin E."/>
            <person name="Murat C."/>
            <person name="Sun H."/>
            <person name="Tunlid A."/>
            <person name="Henrissat B."/>
            <person name="Grigoriev I.V."/>
            <person name="Hibbett D.S."/>
            <person name="Martin F."/>
            <person name="Nordberg H.P."/>
            <person name="Cantor M.N."/>
            <person name="Hua S.X."/>
        </authorList>
    </citation>
    <scope>NUCLEOTIDE SEQUENCE [LARGE SCALE GENOMIC DNA]</scope>
    <source>
        <strain evidence="3 4">MAFF 305830</strain>
    </source>
</reference>
<dbReference type="AlphaFoldDB" id="A0A0C3B3R6"/>
<reference evidence="4" key="2">
    <citation type="submission" date="2015-01" db="EMBL/GenBank/DDBJ databases">
        <title>Evolutionary Origins and Diversification of the Mycorrhizal Mutualists.</title>
        <authorList>
            <consortium name="DOE Joint Genome Institute"/>
            <consortium name="Mycorrhizal Genomics Consortium"/>
            <person name="Kohler A."/>
            <person name="Kuo A."/>
            <person name="Nagy L.G."/>
            <person name="Floudas D."/>
            <person name="Copeland A."/>
            <person name="Barry K.W."/>
            <person name="Cichocki N."/>
            <person name="Veneault-Fourrey C."/>
            <person name="LaButti K."/>
            <person name="Lindquist E.A."/>
            <person name="Lipzen A."/>
            <person name="Lundell T."/>
            <person name="Morin E."/>
            <person name="Murat C."/>
            <person name="Riley R."/>
            <person name="Ohm R."/>
            <person name="Sun H."/>
            <person name="Tunlid A."/>
            <person name="Henrissat B."/>
            <person name="Grigoriev I.V."/>
            <person name="Hibbett D.S."/>
            <person name="Martin F."/>
        </authorList>
    </citation>
    <scope>NUCLEOTIDE SEQUENCE [LARGE SCALE GENOMIC DNA]</scope>
    <source>
        <strain evidence="4">MAFF 305830</strain>
    </source>
</reference>
<dbReference type="HOGENOM" id="CLU_1750809_0_0_1"/>